<proteinExistence type="predicted"/>
<feature type="transmembrane region" description="Helical" evidence="2">
    <location>
        <begin position="12"/>
        <end position="30"/>
    </location>
</feature>
<dbReference type="Pfam" id="PF09922">
    <property type="entry name" value="LiaF-like_C"/>
    <property type="match status" value="1"/>
</dbReference>
<dbReference type="AlphaFoldDB" id="A0A1X7GVD2"/>
<evidence type="ECO:0000313" key="5">
    <source>
        <dbReference type="EMBL" id="SMF75256.1"/>
    </source>
</evidence>
<dbReference type="InterPro" id="IPR054331">
    <property type="entry name" value="LiaF_TM"/>
</dbReference>
<dbReference type="InterPro" id="IPR024425">
    <property type="entry name" value="LiaF-like_C"/>
</dbReference>
<evidence type="ECO:0000256" key="2">
    <source>
        <dbReference type="SAM" id="Phobius"/>
    </source>
</evidence>
<feature type="compositionally biased region" description="Basic and acidic residues" evidence="1">
    <location>
        <begin position="125"/>
        <end position="134"/>
    </location>
</feature>
<name>A0A1X7GVD2_9BACL</name>
<dbReference type="EMBL" id="LT840184">
    <property type="protein sequence ID" value="SMF75256.1"/>
    <property type="molecule type" value="Genomic_DNA"/>
</dbReference>
<dbReference type="Proteomes" id="UP000192940">
    <property type="component" value="Chromosome I"/>
</dbReference>
<keyword evidence="6" id="KW-1185">Reference proteome</keyword>
<evidence type="ECO:0000259" key="3">
    <source>
        <dbReference type="Pfam" id="PF09922"/>
    </source>
</evidence>
<evidence type="ECO:0000259" key="4">
    <source>
        <dbReference type="Pfam" id="PF22570"/>
    </source>
</evidence>
<dbReference type="Pfam" id="PF22570">
    <property type="entry name" value="LiaF-TM"/>
    <property type="match status" value="1"/>
</dbReference>
<keyword evidence="2" id="KW-0472">Membrane</keyword>
<keyword evidence="2" id="KW-1133">Transmembrane helix</keyword>
<evidence type="ECO:0000313" key="6">
    <source>
        <dbReference type="Proteomes" id="UP000192940"/>
    </source>
</evidence>
<feature type="domain" description="LiaF transmembrane" evidence="4">
    <location>
        <begin position="11"/>
        <end position="115"/>
    </location>
</feature>
<gene>
    <name evidence="5" type="ORF">SAMN05661091_1168</name>
</gene>
<feature type="domain" description="Cell wall-active antibiotics response LiaF-like C-terminal" evidence="3">
    <location>
        <begin position="215"/>
        <end position="329"/>
    </location>
</feature>
<feature type="transmembrane region" description="Helical" evidence="2">
    <location>
        <begin position="36"/>
        <end position="55"/>
    </location>
</feature>
<dbReference type="NCBIfam" id="NF040535">
    <property type="entry name" value="LiaF_C_term"/>
    <property type="match status" value="1"/>
</dbReference>
<organism evidence="5 6">
    <name type="scientific">Paenibacillus uliginis N3/975</name>
    <dbReference type="NCBI Taxonomy" id="1313296"/>
    <lineage>
        <taxon>Bacteria</taxon>
        <taxon>Bacillati</taxon>
        <taxon>Bacillota</taxon>
        <taxon>Bacilli</taxon>
        <taxon>Bacillales</taxon>
        <taxon>Paenibacillaceae</taxon>
        <taxon>Paenibacillus</taxon>
    </lineage>
</organism>
<reference evidence="5 6" key="1">
    <citation type="submission" date="2017-04" db="EMBL/GenBank/DDBJ databases">
        <authorList>
            <person name="Afonso C.L."/>
            <person name="Miller P.J."/>
            <person name="Scott M.A."/>
            <person name="Spackman E."/>
            <person name="Goraichik I."/>
            <person name="Dimitrov K.M."/>
            <person name="Suarez D.L."/>
            <person name="Swayne D.E."/>
        </authorList>
    </citation>
    <scope>NUCLEOTIDE SEQUENCE [LARGE SCALE GENOMIC DNA]</scope>
    <source>
        <strain evidence="5 6">N3/975</strain>
    </source>
</reference>
<dbReference type="InterPro" id="IPR047793">
    <property type="entry name" value="LiaF_C"/>
</dbReference>
<dbReference type="STRING" id="1313296.SAMN05661091_1168"/>
<feature type="region of interest" description="Disordered" evidence="1">
    <location>
        <begin position="115"/>
        <end position="144"/>
    </location>
</feature>
<sequence length="333" mass="37796">MNRRGWNQLTGGLLLIGVGVYFILQQMGVIDLNLGHLISTYWPVILIWVGLQGFMSRPKHGGAMWGSIVPLIIGLFFLGRNLDMVDFSFGDLVKYALPVILIGYGLSVIFKPKNHQPPSPPKHYKREEDKRVNDIPEVPQAPKMESSLDEMFERTFGKKKDREKDSRPEQEEFIIHEQHHHKAHHKYDHKEYRERKESWNDHGWNHGDTINKSAFIGDVHMGNEYFTLKPTNISQFIGDTVLDLTKAQIPYGETKINISAFIGDVKVFVPNDSDLGVYVQTSSFIGDMSVLGQTRSGFMSSAGMESPHYREAGKKLRINVSVFIGDVKVNKVG</sequence>
<evidence type="ECO:0000256" key="1">
    <source>
        <dbReference type="SAM" id="MobiDB-lite"/>
    </source>
</evidence>
<feature type="transmembrane region" description="Helical" evidence="2">
    <location>
        <begin position="62"/>
        <end position="80"/>
    </location>
</feature>
<feature type="transmembrane region" description="Helical" evidence="2">
    <location>
        <begin position="92"/>
        <end position="110"/>
    </location>
</feature>
<protein>
    <submittedName>
        <fullName evidence="5">Lia operon protein LiaF</fullName>
    </submittedName>
</protein>
<keyword evidence="2" id="KW-0812">Transmembrane</keyword>
<accession>A0A1X7GVD2</accession>